<dbReference type="AlphaFoldDB" id="A0A068CRJ5"/>
<dbReference type="GO" id="GO:0005886">
    <property type="term" value="C:plasma membrane"/>
    <property type="evidence" value="ECO:0007669"/>
    <property type="project" value="TreeGrafter"/>
</dbReference>
<dbReference type="SUPFAM" id="SSF63501">
    <property type="entry name" value="Frizzled cysteine-rich domain"/>
    <property type="match status" value="1"/>
</dbReference>
<name>A0A068CRJ5_HOFMI</name>
<dbReference type="GO" id="GO:0042813">
    <property type="term" value="F:Wnt receptor activity"/>
    <property type="evidence" value="ECO:0007669"/>
    <property type="project" value="TreeGrafter"/>
</dbReference>
<dbReference type="Gene3D" id="1.10.2000.10">
    <property type="entry name" value="Frizzled cysteine-rich domain"/>
    <property type="match status" value="1"/>
</dbReference>
<dbReference type="InterPro" id="IPR036790">
    <property type="entry name" value="Frizzled_dom_sf"/>
</dbReference>
<reference evidence="6" key="1">
    <citation type="journal article" date="2014" name="Curr. Biol.">
        <title>Whole-body acoel regeneration is controlled by wnt and bmp-admp signaling.</title>
        <authorList>
            <person name="Srivastava M."/>
            <person name="Mazza-Curll K.L."/>
            <person name="van Wolfswinkel J.C."/>
            <person name="Reddien P.W."/>
        </authorList>
    </citation>
    <scope>NUCLEOTIDE SEQUENCE</scope>
</reference>
<evidence type="ECO:0000256" key="3">
    <source>
        <dbReference type="PROSITE-ProRule" id="PRU00090"/>
    </source>
</evidence>
<keyword evidence="2" id="KW-1015">Disulfide bond</keyword>
<keyword evidence="4" id="KW-0732">Signal</keyword>
<feature type="chain" id="PRO_5001651136" evidence="4">
    <location>
        <begin position="21"/>
        <end position="189"/>
    </location>
</feature>
<dbReference type="PROSITE" id="PS50038">
    <property type="entry name" value="FZ"/>
    <property type="match status" value="1"/>
</dbReference>
<evidence type="ECO:0000256" key="1">
    <source>
        <dbReference type="ARBA" id="ARBA00022473"/>
    </source>
</evidence>
<sequence>MAVGGIALITQSLLIWQAFSSHYRPPGPTRCETINMKNFSCTDVLPTVNYWYLPNSFGLDNVTNLEFEVNYFKEVLALFKAINDKYYHQCYEAFKVLLCVAYFPPCATQDLDPKVKIRRLADPLNSFQIGNTVFWRILPCKELCQAVEDYCWDRFIEKKSPWYYTRFKPCSQFPEGKQTCIGIPSNIKF</sequence>
<dbReference type="GO" id="GO:0035567">
    <property type="term" value="P:non-canonical Wnt signaling pathway"/>
    <property type="evidence" value="ECO:0007669"/>
    <property type="project" value="TreeGrafter"/>
</dbReference>
<dbReference type="InterPro" id="IPR020067">
    <property type="entry name" value="Frizzled_dom"/>
</dbReference>
<keyword evidence="1" id="KW-0217">Developmental protein</keyword>
<evidence type="ECO:0000256" key="2">
    <source>
        <dbReference type="ARBA" id="ARBA00023157"/>
    </source>
</evidence>
<dbReference type="GO" id="GO:0017147">
    <property type="term" value="F:Wnt-protein binding"/>
    <property type="evidence" value="ECO:0007669"/>
    <property type="project" value="TreeGrafter"/>
</dbReference>
<feature type="signal peptide" evidence="4">
    <location>
        <begin position="1"/>
        <end position="20"/>
    </location>
</feature>
<organism evidence="6">
    <name type="scientific">Hofstenia miamia</name>
    <name type="common">Three-banded panther worm</name>
    <dbReference type="NCBI Taxonomy" id="442651"/>
    <lineage>
        <taxon>Eukaryota</taxon>
        <taxon>Metazoa</taxon>
        <taxon>Xenacoelomorpha</taxon>
        <taxon>Acoelomorpha</taxon>
        <taxon>Acoela</taxon>
        <taxon>Hofsteniidae</taxon>
        <taxon>Hofstenia</taxon>
    </lineage>
</organism>
<protein>
    <submittedName>
        <fullName evidence="6">Frizzled-10</fullName>
    </submittedName>
</protein>
<dbReference type="EMBL" id="KJ658720">
    <property type="protein sequence ID" value="AID23642.1"/>
    <property type="molecule type" value="mRNA"/>
</dbReference>
<dbReference type="InterPro" id="IPR015526">
    <property type="entry name" value="Frizzled/SFRP"/>
</dbReference>
<evidence type="ECO:0000259" key="5">
    <source>
        <dbReference type="PROSITE" id="PS50038"/>
    </source>
</evidence>
<evidence type="ECO:0000256" key="4">
    <source>
        <dbReference type="SAM" id="SignalP"/>
    </source>
</evidence>
<dbReference type="CDD" id="cd07066">
    <property type="entry name" value="CRD_FZ"/>
    <property type="match status" value="1"/>
</dbReference>
<dbReference type="GO" id="GO:0060070">
    <property type="term" value="P:canonical Wnt signaling pathway"/>
    <property type="evidence" value="ECO:0007669"/>
    <property type="project" value="TreeGrafter"/>
</dbReference>
<feature type="domain" description="FZ" evidence="5">
    <location>
        <begin position="26"/>
        <end position="183"/>
    </location>
</feature>
<evidence type="ECO:0000313" key="6">
    <source>
        <dbReference type="EMBL" id="AID23642.1"/>
    </source>
</evidence>
<accession>A0A068CRJ5</accession>
<proteinExistence type="evidence at transcript level"/>
<comment type="caution">
    <text evidence="3">Lacks conserved residue(s) required for the propagation of feature annotation.</text>
</comment>
<dbReference type="PANTHER" id="PTHR11309">
    <property type="entry name" value="FRIZZLED"/>
    <property type="match status" value="1"/>
</dbReference>